<dbReference type="Gene3D" id="4.10.240.10">
    <property type="entry name" value="Zn(2)-C6 fungal-type DNA-binding domain"/>
    <property type="match status" value="1"/>
</dbReference>
<evidence type="ECO:0000256" key="5">
    <source>
        <dbReference type="ARBA" id="ARBA00023163"/>
    </source>
</evidence>
<keyword evidence="4" id="KW-0238">DNA-binding</keyword>
<reference evidence="9" key="1">
    <citation type="journal article" date="2020" name="Stud. Mycol.">
        <title>101 Dothideomycetes genomes: a test case for predicting lifestyles and emergence of pathogens.</title>
        <authorList>
            <person name="Haridas S."/>
            <person name="Albert R."/>
            <person name="Binder M."/>
            <person name="Bloem J."/>
            <person name="Labutti K."/>
            <person name="Salamov A."/>
            <person name="Andreopoulos B."/>
            <person name="Baker S."/>
            <person name="Barry K."/>
            <person name="Bills G."/>
            <person name="Bluhm B."/>
            <person name="Cannon C."/>
            <person name="Castanera R."/>
            <person name="Culley D."/>
            <person name="Daum C."/>
            <person name="Ezra D."/>
            <person name="Gonzalez J."/>
            <person name="Henrissat B."/>
            <person name="Kuo A."/>
            <person name="Liang C."/>
            <person name="Lipzen A."/>
            <person name="Lutzoni F."/>
            <person name="Magnuson J."/>
            <person name="Mondo S."/>
            <person name="Nolan M."/>
            <person name="Ohm R."/>
            <person name="Pangilinan J."/>
            <person name="Park H.-J."/>
            <person name="Ramirez L."/>
            <person name="Alfaro M."/>
            <person name="Sun H."/>
            <person name="Tritt A."/>
            <person name="Yoshinaga Y."/>
            <person name="Zwiers L.-H."/>
            <person name="Turgeon B."/>
            <person name="Goodwin S."/>
            <person name="Spatafora J."/>
            <person name="Crous P."/>
            <person name="Grigoriev I."/>
        </authorList>
    </citation>
    <scope>NUCLEOTIDE SEQUENCE</scope>
    <source>
        <strain evidence="9">CBS 627.86</strain>
    </source>
</reference>
<dbReference type="AlphaFoldDB" id="A0A6A5YG15"/>
<dbReference type="OrthoDB" id="2593732at2759"/>
<keyword evidence="6" id="KW-0539">Nucleus</keyword>
<dbReference type="PROSITE" id="PS00463">
    <property type="entry name" value="ZN2_CY6_FUNGAL_1"/>
    <property type="match status" value="1"/>
</dbReference>
<organism evidence="9 10">
    <name type="scientific">Lophiotrema nucula</name>
    <dbReference type="NCBI Taxonomy" id="690887"/>
    <lineage>
        <taxon>Eukaryota</taxon>
        <taxon>Fungi</taxon>
        <taxon>Dikarya</taxon>
        <taxon>Ascomycota</taxon>
        <taxon>Pezizomycotina</taxon>
        <taxon>Dothideomycetes</taxon>
        <taxon>Pleosporomycetidae</taxon>
        <taxon>Pleosporales</taxon>
        <taxon>Lophiotremataceae</taxon>
        <taxon>Lophiotrema</taxon>
    </lineage>
</organism>
<dbReference type="InterPro" id="IPR036864">
    <property type="entry name" value="Zn2-C6_fun-type_DNA-bd_sf"/>
</dbReference>
<evidence type="ECO:0000256" key="6">
    <source>
        <dbReference type="ARBA" id="ARBA00023242"/>
    </source>
</evidence>
<dbReference type="GO" id="GO:0000981">
    <property type="term" value="F:DNA-binding transcription factor activity, RNA polymerase II-specific"/>
    <property type="evidence" value="ECO:0007669"/>
    <property type="project" value="InterPro"/>
</dbReference>
<dbReference type="Pfam" id="PF11951">
    <property type="entry name" value="Fungal_trans_2"/>
    <property type="match status" value="1"/>
</dbReference>
<feature type="domain" description="Zn(2)-C6 fungal-type" evidence="8">
    <location>
        <begin position="28"/>
        <end position="56"/>
    </location>
</feature>
<dbReference type="PROSITE" id="PS50048">
    <property type="entry name" value="ZN2_CY6_FUNGAL_2"/>
    <property type="match status" value="1"/>
</dbReference>
<gene>
    <name evidence="9" type="ORF">BDV96DRAFT_694484</name>
</gene>
<keyword evidence="3" id="KW-0805">Transcription regulation</keyword>
<accession>A0A6A5YG15</accession>
<dbReference type="CDD" id="cd00067">
    <property type="entry name" value="GAL4"/>
    <property type="match status" value="1"/>
</dbReference>
<dbReference type="Proteomes" id="UP000799770">
    <property type="component" value="Unassembled WGS sequence"/>
</dbReference>
<dbReference type="SUPFAM" id="SSF57701">
    <property type="entry name" value="Zn2/Cys6 DNA-binding domain"/>
    <property type="match status" value="1"/>
</dbReference>
<dbReference type="InterPro" id="IPR021858">
    <property type="entry name" value="Fun_TF"/>
</dbReference>
<name>A0A6A5YG15_9PLEO</name>
<dbReference type="Pfam" id="PF00172">
    <property type="entry name" value="Zn_clus"/>
    <property type="match status" value="1"/>
</dbReference>
<keyword evidence="10" id="KW-1185">Reference proteome</keyword>
<dbReference type="PANTHER" id="PTHR36206">
    <property type="entry name" value="ASPERCRYPTIN BIOSYNTHESIS CLUSTER-SPECIFIC TRANSCRIPTION REGULATOR ATNN-RELATED"/>
    <property type="match status" value="1"/>
</dbReference>
<proteinExistence type="predicted"/>
<dbReference type="EMBL" id="ML977368">
    <property type="protein sequence ID" value="KAF2106005.1"/>
    <property type="molecule type" value="Genomic_DNA"/>
</dbReference>
<evidence type="ECO:0000256" key="2">
    <source>
        <dbReference type="ARBA" id="ARBA00022833"/>
    </source>
</evidence>
<dbReference type="GO" id="GO:0003677">
    <property type="term" value="F:DNA binding"/>
    <property type="evidence" value="ECO:0007669"/>
    <property type="project" value="UniProtKB-KW"/>
</dbReference>
<evidence type="ECO:0000256" key="3">
    <source>
        <dbReference type="ARBA" id="ARBA00023015"/>
    </source>
</evidence>
<evidence type="ECO:0000256" key="1">
    <source>
        <dbReference type="ARBA" id="ARBA00022723"/>
    </source>
</evidence>
<keyword evidence="1" id="KW-0479">Metal-binding</keyword>
<feature type="compositionally biased region" description="Low complexity" evidence="7">
    <location>
        <begin position="437"/>
        <end position="464"/>
    </location>
</feature>
<keyword evidence="2" id="KW-0862">Zinc</keyword>
<protein>
    <recommendedName>
        <fullName evidence="8">Zn(2)-C6 fungal-type domain-containing protein</fullName>
    </recommendedName>
</protein>
<dbReference type="GO" id="GO:0008270">
    <property type="term" value="F:zinc ion binding"/>
    <property type="evidence" value="ECO:0007669"/>
    <property type="project" value="InterPro"/>
</dbReference>
<evidence type="ECO:0000313" key="10">
    <source>
        <dbReference type="Proteomes" id="UP000799770"/>
    </source>
</evidence>
<evidence type="ECO:0000313" key="9">
    <source>
        <dbReference type="EMBL" id="KAF2106005.1"/>
    </source>
</evidence>
<dbReference type="InterPro" id="IPR052360">
    <property type="entry name" value="Transcr_Regulatory_Proteins"/>
</dbReference>
<dbReference type="SMART" id="SM00066">
    <property type="entry name" value="GAL4"/>
    <property type="match status" value="1"/>
</dbReference>
<dbReference type="PANTHER" id="PTHR36206:SF4">
    <property type="entry name" value="HYPOTHETICAL CONSERVED PROTEIN (EUROFUNG)-RELATED"/>
    <property type="match status" value="1"/>
</dbReference>
<feature type="region of interest" description="Disordered" evidence="7">
    <location>
        <begin position="437"/>
        <end position="466"/>
    </location>
</feature>
<evidence type="ECO:0000259" key="8">
    <source>
        <dbReference type="PROSITE" id="PS50048"/>
    </source>
</evidence>
<evidence type="ECO:0000256" key="7">
    <source>
        <dbReference type="SAM" id="MobiDB-lite"/>
    </source>
</evidence>
<dbReference type="InterPro" id="IPR001138">
    <property type="entry name" value="Zn2Cys6_DnaBD"/>
</dbReference>
<sequence length="640" mass="71237">MTLAAGSHIIALPNLKRTRRYGAKTRTGCITCKARRVKCDEARPYCSRCTSTGRRCDGYTQDQAQFKTITLSQISAFQYSIPVHSASGNGVRYLEFYHRCGASTLSGIFDTEFWSRIVMQMAQSEATIRHALIALGFLLKSEPGSLKHARSEAASEKQDKTLLLNYNKALRSLADRMAEPTYAPEVGFVACLLFICIEYVRGNYHAAFTHLSSGLRLLSQYQKKTRVLTYLRSASTPPSPPAQEDFAAASQSHGSSLLADKIVPIFIGAMGSGLLYGASLEEIVDISVPRPTSFRGQNFSSLWEVVIAGHELQNATVLFARNMAQKISVRQPITTKDLELQADFLECHRAWFDALDQFERERDLENKDAVEIHALRITSYATYTTACCATDDDAMQWDAHLDSFKAILYHAKRVVEAMGLLRTSDISDAASATMSPISNASMGSSSPASPTGTTETPPSSSASPRKPGANFTFQLFLIPILHYVLMRCRCPITRREIIALLDLDLPREALWDAEQHAAVARRILEIEEASVDERGWPKEETRLWCAVIDGNMDEKGGFLVTFAYVTWIRTEVSLRGLRIEDVKGLRGVQTKRDDAQWQEWFVLGSDRGAWSSRPVAVSLPRGRVDAASFVRFLDNKWGPT</sequence>
<evidence type="ECO:0000256" key="4">
    <source>
        <dbReference type="ARBA" id="ARBA00023125"/>
    </source>
</evidence>
<keyword evidence="5" id="KW-0804">Transcription</keyword>